<dbReference type="Gene3D" id="2.40.160.10">
    <property type="entry name" value="Porin"/>
    <property type="match status" value="1"/>
</dbReference>
<dbReference type="Proteomes" id="UP000199144">
    <property type="component" value="Unassembled WGS sequence"/>
</dbReference>
<proteinExistence type="predicted"/>
<evidence type="ECO:0000313" key="3">
    <source>
        <dbReference type="EMBL" id="SFM06067.1"/>
    </source>
</evidence>
<dbReference type="Pfam" id="PF13609">
    <property type="entry name" value="Porin_4"/>
    <property type="match status" value="1"/>
</dbReference>
<feature type="signal peptide" evidence="1">
    <location>
        <begin position="1"/>
        <end position="20"/>
    </location>
</feature>
<dbReference type="InterPro" id="IPR023614">
    <property type="entry name" value="Porin_dom_sf"/>
</dbReference>
<sequence>MKKVLFATTALVATAGVAAADVTFGGLGRFGVYYNENAATEVTLESRFRLIVTGTAESDNGLSFGAQIRYQSNEHRDGYGAPQGNAAFNTPRFWVSTNGFTVSVGQVLGAIENMPGMYTGSIGLTGLSYRNVVYNFGADAYTSGSTGSQGVDVIYSSGAWGVHLSHSWDGSGNAGRGFDRTAVHGSYSTGQYTFAVGFQDSDNAGDTEWAATATGTWGNFTGTLAYADNDGNAKYGIAGDYQVGAATFIRGYVNHDEGLGASGDENYGIGFQHRLGGGTFLEGGVASLGGATSTTVADLGLRFSF</sequence>
<protein>
    <submittedName>
        <fullName evidence="3">Outer membrane protein OmpU</fullName>
    </submittedName>
</protein>
<keyword evidence="4" id="KW-1185">Reference proteome</keyword>
<dbReference type="RefSeq" id="WP_093093747.1">
    <property type="nucleotide sequence ID" value="NZ_FOTQ01000003.1"/>
</dbReference>
<dbReference type="AlphaFoldDB" id="A0A1I4MSK6"/>
<gene>
    <name evidence="3" type="ORF">SAMN04488042_103221</name>
</gene>
<accession>A0A1I4MSK6</accession>
<dbReference type="GO" id="GO:0015288">
    <property type="term" value="F:porin activity"/>
    <property type="evidence" value="ECO:0007669"/>
    <property type="project" value="InterPro"/>
</dbReference>
<reference evidence="3 4" key="1">
    <citation type="submission" date="2016-10" db="EMBL/GenBank/DDBJ databases">
        <authorList>
            <person name="de Groot N.N."/>
        </authorList>
    </citation>
    <scope>NUCLEOTIDE SEQUENCE [LARGE SCALE GENOMIC DNA]</scope>
    <source>
        <strain evidence="3 4">DSM 15283</strain>
    </source>
</reference>
<feature type="chain" id="PRO_5011762255" evidence="1">
    <location>
        <begin position="21"/>
        <end position="305"/>
    </location>
</feature>
<evidence type="ECO:0000259" key="2">
    <source>
        <dbReference type="Pfam" id="PF13609"/>
    </source>
</evidence>
<keyword evidence="1" id="KW-0732">Signal</keyword>
<dbReference type="InterPro" id="IPR033900">
    <property type="entry name" value="Gram_neg_porin_domain"/>
</dbReference>
<evidence type="ECO:0000256" key="1">
    <source>
        <dbReference type="SAM" id="SignalP"/>
    </source>
</evidence>
<dbReference type="GO" id="GO:0016020">
    <property type="term" value="C:membrane"/>
    <property type="evidence" value="ECO:0007669"/>
    <property type="project" value="InterPro"/>
</dbReference>
<dbReference type="OrthoDB" id="7326315at2"/>
<evidence type="ECO:0000313" key="4">
    <source>
        <dbReference type="Proteomes" id="UP000199144"/>
    </source>
</evidence>
<dbReference type="STRING" id="254406.SAMN04488042_103221"/>
<feature type="domain" description="Porin" evidence="2">
    <location>
        <begin position="7"/>
        <end position="287"/>
    </location>
</feature>
<name>A0A1I4MSK6_9RHOB</name>
<dbReference type="SUPFAM" id="SSF56935">
    <property type="entry name" value="Porins"/>
    <property type="match status" value="1"/>
</dbReference>
<dbReference type="EMBL" id="FOTQ01000003">
    <property type="protein sequence ID" value="SFM06067.1"/>
    <property type="molecule type" value="Genomic_DNA"/>
</dbReference>
<organism evidence="3 4">
    <name type="scientific">Shimia aestuarii</name>
    <dbReference type="NCBI Taxonomy" id="254406"/>
    <lineage>
        <taxon>Bacteria</taxon>
        <taxon>Pseudomonadati</taxon>
        <taxon>Pseudomonadota</taxon>
        <taxon>Alphaproteobacteria</taxon>
        <taxon>Rhodobacterales</taxon>
        <taxon>Roseobacteraceae</taxon>
    </lineage>
</organism>